<evidence type="ECO:0000313" key="2">
    <source>
        <dbReference type="Proteomes" id="UP000603865"/>
    </source>
</evidence>
<dbReference type="Gene3D" id="3.40.50.300">
    <property type="entry name" value="P-loop containing nucleotide triphosphate hydrolases"/>
    <property type="match status" value="1"/>
</dbReference>
<dbReference type="RefSeq" id="WP_229776659.1">
    <property type="nucleotide sequence ID" value="NZ_BMQL01000075.1"/>
</dbReference>
<keyword evidence="2" id="KW-1185">Reference proteome</keyword>
<dbReference type="Proteomes" id="UP000603865">
    <property type="component" value="Unassembled WGS sequence"/>
</dbReference>
<comment type="caution">
    <text evidence="1">The sequence shown here is derived from an EMBL/GenBank/DDBJ whole genome shotgun (WGS) entry which is preliminary data.</text>
</comment>
<reference evidence="1" key="2">
    <citation type="submission" date="2020-09" db="EMBL/GenBank/DDBJ databases">
        <authorList>
            <person name="Sun Q."/>
            <person name="Ohkuma M."/>
        </authorList>
    </citation>
    <scope>NUCLEOTIDE SEQUENCE</scope>
    <source>
        <strain evidence="1">JCM 31311</strain>
    </source>
</reference>
<reference evidence="1" key="1">
    <citation type="journal article" date="2014" name="Int. J. Syst. Evol. Microbiol.">
        <title>Complete genome sequence of Corynebacterium casei LMG S-19264T (=DSM 44701T), isolated from a smear-ripened cheese.</title>
        <authorList>
            <consortium name="US DOE Joint Genome Institute (JGI-PGF)"/>
            <person name="Walter F."/>
            <person name="Albersmeier A."/>
            <person name="Kalinowski J."/>
            <person name="Ruckert C."/>
        </authorList>
    </citation>
    <scope>NUCLEOTIDE SEQUENCE</scope>
    <source>
        <strain evidence="1">JCM 31311</strain>
    </source>
</reference>
<accession>A0A918FGV3</accession>
<dbReference type="InterPro" id="IPR027417">
    <property type="entry name" value="P-loop_NTPase"/>
</dbReference>
<organism evidence="1 2">
    <name type="scientific">Deinococcus ruber</name>
    <dbReference type="NCBI Taxonomy" id="1848197"/>
    <lineage>
        <taxon>Bacteria</taxon>
        <taxon>Thermotogati</taxon>
        <taxon>Deinococcota</taxon>
        <taxon>Deinococci</taxon>
        <taxon>Deinococcales</taxon>
        <taxon>Deinococcaceae</taxon>
        <taxon>Deinococcus</taxon>
    </lineage>
</organism>
<protein>
    <recommendedName>
        <fullName evidence="3">DNA helicase</fullName>
    </recommendedName>
</protein>
<evidence type="ECO:0000313" key="1">
    <source>
        <dbReference type="EMBL" id="GGR36958.1"/>
    </source>
</evidence>
<name>A0A918FGV3_9DEIO</name>
<dbReference type="AlphaFoldDB" id="A0A918FGV3"/>
<proteinExistence type="predicted"/>
<evidence type="ECO:0008006" key="3">
    <source>
        <dbReference type="Google" id="ProtNLM"/>
    </source>
</evidence>
<gene>
    <name evidence="1" type="ORF">GCM10008957_53170</name>
</gene>
<dbReference type="EMBL" id="BMQL01000075">
    <property type="protein sequence ID" value="GGR36958.1"/>
    <property type="molecule type" value="Genomic_DNA"/>
</dbReference>
<sequence length="101" mass="10576">MTTRKAITGTHTGPLLGLPPTTAGPLAQLTAQAVKTRQAAGHANIAIVTRRTADADLLVPDLMHHDVDAQPILNEQARYTGGVVILPVHLAKGLEFDAAIV</sequence>